<dbReference type="InterPro" id="IPR000683">
    <property type="entry name" value="Gfo/Idh/MocA-like_OxRdtase_N"/>
</dbReference>
<feature type="domain" description="Gfo/Idh/MocA-like oxidoreductase C-terminal" evidence="4">
    <location>
        <begin position="361"/>
        <end position="409"/>
    </location>
</feature>
<dbReference type="Proteomes" id="UP001500523">
    <property type="component" value="Unassembled WGS sequence"/>
</dbReference>
<dbReference type="Pfam" id="PF01408">
    <property type="entry name" value="GFO_IDH_MocA"/>
    <property type="match status" value="1"/>
</dbReference>
<dbReference type="InterPro" id="IPR036291">
    <property type="entry name" value="NAD(P)-bd_dom_sf"/>
</dbReference>
<evidence type="ECO:0000259" key="5">
    <source>
        <dbReference type="Pfam" id="PF22725"/>
    </source>
</evidence>
<dbReference type="Gene3D" id="3.40.50.720">
    <property type="entry name" value="NAD(P)-binding Rossmann-like Domain"/>
    <property type="match status" value="1"/>
</dbReference>
<dbReference type="InterPro" id="IPR008354">
    <property type="entry name" value="Glc-Fru_OxRdtase_bac"/>
</dbReference>
<reference evidence="7" key="1">
    <citation type="journal article" date="2019" name="Int. J. Syst. Evol. Microbiol.">
        <title>The Global Catalogue of Microorganisms (GCM) 10K type strain sequencing project: providing services to taxonomists for standard genome sequencing and annotation.</title>
        <authorList>
            <consortium name="The Broad Institute Genomics Platform"/>
            <consortium name="The Broad Institute Genome Sequencing Center for Infectious Disease"/>
            <person name="Wu L."/>
            <person name="Ma J."/>
        </authorList>
    </citation>
    <scope>NUCLEOTIDE SEQUENCE [LARGE SCALE GENOMIC DNA]</scope>
    <source>
        <strain evidence="7">JCM 17498</strain>
    </source>
</reference>
<sequence>MTDAIDRRLMLMGGAVAGLALGGKAVAQRLPPPSAVDTGRVEGGKVAFPEWRGEADPKSAPPPAPLPPEKRVGFAVVALGRLTLEELLPAFAECKSAKLVALVSGSPDKLRTVAAQYGIAPDQCYDYAGFDRLRDNPAVQAVYIVLPNGMHREYVERAARAGKHVLCEKPMANSSAEARSMIAACAKANVKLMIAYRIQYEPYNQRARRFVQEGTFGRLVGATMTNTQTVAPDGAQQWRHKKALAGGGTLPDIGLYLVNTARFLTGQEPVEVFARQYSPPGDPRYAEVEETVAFTMRFPSEFMAQCLTSYGARDDKAQVLNFARATVQMPSAYRYRGQELYVAQNMGGADVRQQVNIPPKNQFAAEIDHMADCIIADRRPRTPGEEGLQDHVVMEAIYESARTGRPVALKRYDGIDVFRGPMPTS</sequence>
<comment type="similarity">
    <text evidence="1">Belongs to the Gfo/Idh/MocA family.</text>
</comment>
<gene>
    <name evidence="6" type="ORF">GCM10022268_34320</name>
</gene>
<evidence type="ECO:0000259" key="3">
    <source>
        <dbReference type="Pfam" id="PF01408"/>
    </source>
</evidence>
<dbReference type="InterPro" id="IPR055170">
    <property type="entry name" value="GFO_IDH_MocA-like_dom"/>
</dbReference>
<dbReference type="Pfam" id="PF22725">
    <property type="entry name" value="GFO_IDH_MocA_C3"/>
    <property type="match status" value="1"/>
</dbReference>
<feature type="domain" description="GFO/IDH/MocA-like oxidoreductase" evidence="5">
    <location>
        <begin position="205"/>
        <end position="316"/>
    </location>
</feature>
<organism evidence="6 7">
    <name type="scientific">Sphingomonas cynarae</name>
    <dbReference type="NCBI Taxonomy" id="930197"/>
    <lineage>
        <taxon>Bacteria</taxon>
        <taxon>Pseudomonadati</taxon>
        <taxon>Pseudomonadota</taxon>
        <taxon>Alphaproteobacteria</taxon>
        <taxon>Sphingomonadales</taxon>
        <taxon>Sphingomonadaceae</taxon>
        <taxon>Sphingomonas</taxon>
    </lineage>
</organism>
<dbReference type="InterPro" id="IPR050984">
    <property type="entry name" value="Gfo/Idh/MocA_domain"/>
</dbReference>
<dbReference type="RefSeq" id="WP_344694614.1">
    <property type="nucleotide sequence ID" value="NZ_BAABBF010000012.1"/>
</dbReference>
<accession>A0ABP7ES02</accession>
<dbReference type="PANTHER" id="PTHR22604">
    <property type="entry name" value="OXIDOREDUCTASES"/>
    <property type="match status" value="1"/>
</dbReference>
<dbReference type="PANTHER" id="PTHR22604:SF105">
    <property type="entry name" value="TRANS-1,2-DIHYDROBENZENE-1,2-DIOL DEHYDROGENASE"/>
    <property type="match status" value="1"/>
</dbReference>
<protein>
    <submittedName>
        <fullName evidence="6">Gfo/Idh/MocA family oxidoreductase</fullName>
    </submittedName>
</protein>
<evidence type="ECO:0000256" key="2">
    <source>
        <dbReference type="ARBA" id="ARBA00023002"/>
    </source>
</evidence>
<name>A0ABP7ES02_9SPHN</name>
<evidence type="ECO:0000256" key="1">
    <source>
        <dbReference type="ARBA" id="ARBA00010928"/>
    </source>
</evidence>
<keyword evidence="2" id="KW-0560">Oxidoreductase</keyword>
<dbReference type="InterPro" id="IPR004104">
    <property type="entry name" value="Gfo/Idh/MocA-like_OxRdtase_C"/>
</dbReference>
<dbReference type="Pfam" id="PF02894">
    <property type="entry name" value="GFO_IDH_MocA_C"/>
    <property type="match status" value="1"/>
</dbReference>
<dbReference type="EMBL" id="BAABBF010000012">
    <property type="protein sequence ID" value="GAA3723259.1"/>
    <property type="molecule type" value="Genomic_DNA"/>
</dbReference>
<feature type="domain" description="Gfo/Idh/MocA-like oxidoreductase N-terminal" evidence="3">
    <location>
        <begin position="73"/>
        <end position="196"/>
    </location>
</feature>
<comment type="caution">
    <text evidence="6">The sequence shown here is derived from an EMBL/GenBank/DDBJ whole genome shotgun (WGS) entry which is preliminary data.</text>
</comment>
<keyword evidence="7" id="KW-1185">Reference proteome</keyword>
<dbReference type="PRINTS" id="PR01775">
    <property type="entry name" value="GLFROXRDTASE"/>
</dbReference>
<dbReference type="Gene3D" id="3.30.360.10">
    <property type="entry name" value="Dihydrodipicolinate Reductase, domain 2"/>
    <property type="match status" value="1"/>
</dbReference>
<dbReference type="SUPFAM" id="SSF51735">
    <property type="entry name" value="NAD(P)-binding Rossmann-fold domains"/>
    <property type="match status" value="1"/>
</dbReference>
<evidence type="ECO:0000313" key="7">
    <source>
        <dbReference type="Proteomes" id="UP001500523"/>
    </source>
</evidence>
<evidence type="ECO:0000259" key="4">
    <source>
        <dbReference type="Pfam" id="PF02894"/>
    </source>
</evidence>
<dbReference type="SUPFAM" id="SSF55347">
    <property type="entry name" value="Glyceraldehyde-3-phosphate dehydrogenase-like, C-terminal domain"/>
    <property type="match status" value="1"/>
</dbReference>
<proteinExistence type="inferred from homology"/>
<evidence type="ECO:0000313" key="6">
    <source>
        <dbReference type="EMBL" id="GAA3723259.1"/>
    </source>
</evidence>